<proteinExistence type="predicted"/>
<gene>
    <name evidence="2" type="ORF">B0H67DRAFT_135696</name>
</gene>
<evidence type="ECO:0000313" key="2">
    <source>
        <dbReference type="EMBL" id="KAK0725585.1"/>
    </source>
</evidence>
<sequence length="420" mass="45435">MAIEFSGPPGVLVSAGDPVTGPYYIIIAHIPDGAVWQDLKDWIKSQIPGKKLDIYINLGGRRNDSGWVRVIGMRNFKQVKRLLRQSTFRGHQILAHDPGYHGDSSKAVLIRAPFIKDKGLFVDPKSLPPSPPSLPPSTGGPQPTLLSIHPPFYQDAVGPGQAALAPAPLMVTPTPPPSPSLSVQGQAPQTSAPEHYYLPAPVFYAPPVWAGIPIYCPPAPPPSPPPHSLPAAPEDRQLGVVWRDQPPINALVRGVGYSALAQAQAQTQATNLDRTVQVFRAAMVTGSAVEKLDCFPDHMVTTFRTRDEALQVGMLLSRLEGATAWLLRGGPVYFHPEPQSQQSEVSMCHFSQVRRRHELTLTSHKSQTSGESTSALPTPKPARAETPKPARAETPKLAPRKLGSDTVIVVDGSSTRHLRN</sequence>
<comment type="caution">
    <text evidence="2">The sequence shown here is derived from an EMBL/GenBank/DDBJ whole genome shotgun (WGS) entry which is preliminary data.</text>
</comment>
<accession>A0AA40E3D6</accession>
<evidence type="ECO:0008006" key="4">
    <source>
        <dbReference type="Google" id="ProtNLM"/>
    </source>
</evidence>
<name>A0AA40E3D6_9PEZI</name>
<keyword evidence="3" id="KW-1185">Reference proteome</keyword>
<organism evidence="2 3">
    <name type="scientific">Lasiosphaeris hirsuta</name>
    <dbReference type="NCBI Taxonomy" id="260670"/>
    <lineage>
        <taxon>Eukaryota</taxon>
        <taxon>Fungi</taxon>
        <taxon>Dikarya</taxon>
        <taxon>Ascomycota</taxon>
        <taxon>Pezizomycotina</taxon>
        <taxon>Sordariomycetes</taxon>
        <taxon>Sordariomycetidae</taxon>
        <taxon>Sordariales</taxon>
        <taxon>Lasiosphaeriaceae</taxon>
        <taxon>Lasiosphaeris</taxon>
    </lineage>
</organism>
<evidence type="ECO:0000313" key="3">
    <source>
        <dbReference type="Proteomes" id="UP001172102"/>
    </source>
</evidence>
<reference evidence="2" key="1">
    <citation type="submission" date="2023-06" db="EMBL/GenBank/DDBJ databases">
        <title>Genome-scale phylogeny and comparative genomics of the fungal order Sordariales.</title>
        <authorList>
            <consortium name="Lawrence Berkeley National Laboratory"/>
            <person name="Hensen N."/>
            <person name="Bonometti L."/>
            <person name="Westerberg I."/>
            <person name="Brannstrom I.O."/>
            <person name="Guillou S."/>
            <person name="Cros-Aarteil S."/>
            <person name="Calhoun S."/>
            <person name="Haridas S."/>
            <person name="Kuo A."/>
            <person name="Mondo S."/>
            <person name="Pangilinan J."/>
            <person name="Riley R."/>
            <person name="Labutti K."/>
            <person name="Andreopoulos B."/>
            <person name="Lipzen A."/>
            <person name="Chen C."/>
            <person name="Yanf M."/>
            <person name="Daum C."/>
            <person name="Ng V."/>
            <person name="Clum A."/>
            <person name="Steindorff A."/>
            <person name="Ohm R."/>
            <person name="Martin F."/>
            <person name="Silar P."/>
            <person name="Natvig D."/>
            <person name="Lalanne C."/>
            <person name="Gautier V."/>
            <person name="Ament-Velasquez S.L."/>
            <person name="Kruys A."/>
            <person name="Hutchinson M.I."/>
            <person name="Powell A.J."/>
            <person name="Barry K."/>
            <person name="Miller A.N."/>
            <person name="Grigoriev I.V."/>
            <person name="Debuchy R."/>
            <person name="Gladieux P."/>
            <person name="Thoren M.H."/>
            <person name="Johannesson H."/>
        </authorList>
    </citation>
    <scope>NUCLEOTIDE SEQUENCE</scope>
    <source>
        <strain evidence="2">SMH4607-1</strain>
    </source>
</reference>
<feature type="compositionally biased region" description="Basic and acidic residues" evidence="1">
    <location>
        <begin position="382"/>
        <end position="394"/>
    </location>
</feature>
<evidence type="ECO:0000256" key="1">
    <source>
        <dbReference type="SAM" id="MobiDB-lite"/>
    </source>
</evidence>
<feature type="region of interest" description="Disordered" evidence="1">
    <location>
        <begin position="360"/>
        <end position="420"/>
    </location>
</feature>
<feature type="compositionally biased region" description="Polar residues" evidence="1">
    <location>
        <begin position="360"/>
        <end position="376"/>
    </location>
</feature>
<dbReference type="EMBL" id="JAUKUA010000002">
    <property type="protein sequence ID" value="KAK0725585.1"/>
    <property type="molecule type" value="Genomic_DNA"/>
</dbReference>
<dbReference type="Proteomes" id="UP001172102">
    <property type="component" value="Unassembled WGS sequence"/>
</dbReference>
<protein>
    <recommendedName>
        <fullName evidence="4">RRM domain-containing protein</fullName>
    </recommendedName>
</protein>
<dbReference type="AlphaFoldDB" id="A0AA40E3D6"/>